<dbReference type="EMBL" id="AOGY02000051">
    <property type="protein sequence ID" value="EMY69616.1"/>
    <property type="molecule type" value="Genomic_DNA"/>
</dbReference>
<dbReference type="CDD" id="cd05233">
    <property type="entry name" value="SDR_c"/>
    <property type="match status" value="1"/>
</dbReference>
<dbReference type="AlphaFoldDB" id="N1WCP5"/>
<dbReference type="PANTHER" id="PTHR24321">
    <property type="entry name" value="DEHYDROGENASES, SHORT CHAIN"/>
    <property type="match status" value="1"/>
</dbReference>
<dbReference type="PRINTS" id="PR00081">
    <property type="entry name" value="GDHRDH"/>
</dbReference>
<comment type="similarity">
    <text evidence="1">Belongs to the short-chain dehydrogenases/reductases (SDR) family.</text>
</comment>
<sequence length="225" mass="25194">MAQAFIAKVVKIPNLKKLHLFTHSDYQSNNEKIKVHSFDFSSNTKVNLVKEAIAGESITHFIQFHGYAYSEDNIQKISSKDFNDTLEINLTSVISILKAILPNMESQSYGRIVLMSTASAVHGGGKNSFSYGLAKHGVLYLVKHLSKYYTNKNILTNSVSPGFIRSKFHTQVLKKTEAEMEERAKSVRLGRIGNPEDVARVIYNLAFENDFVTGENIKIDGGDFI</sequence>
<dbReference type="Proteomes" id="UP000012227">
    <property type="component" value="Unassembled WGS sequence"/>
</dbReference>
<proteinExistence type="inferred from homology"/>
<evidence type="ECO:0000313" key="4">
    <source>
        <dbReference type="Proteomes" id="UP000012227"/>
    </source>
</evidence>
<dbReference type="PANTHER" id="PTHR24321:SF8">
    <property type="entry name" value="ESTRADIOL 17-BETA-DEHYDROGENASE 8-RELATED"/>
    <property type="match status" value="1"/>
</dbReference>
<organism evidence="3 4">
    <name type="scientific">Leptospira vanthielii serovar Holland str. Waz Holland = ATCC 700522</name>
    <dbReference type="NCBI Taxonomy" id="1218591"/>
    <lineage>
        <taxon>Bacteria</taxon>
        <taxon>Pseudomonadati</taxon>
        <taxon>Spirochaetota</taxon>
        <taxon>Spirochaetia</taxon>
        <taxon>Leptospirales</taxon>
        <taxon>Leptospiraceae</taxon>
        <taxon>Leptospira</taxon>
    </lineage>
</organism>
<protein>
    <submittedName>
        <fullName evidence="3">Oxidoreductase, short chain dehydrogenase/reductase family protein</fullName>
    </submittedName>
</protein>
<dbReference type="SUPFAM" id="SSF51735">
    <property type="entry name" value="NAD(P)-binding Rossmann-fold domains"/>
    <property type="match status" value="1"/>
</dbReference>
<dbReference type="InterPro" id="IPR036291">
    <property type="entry name" value="NAD(P)-bd_dom_sf"/>
</dbReference>
<comment type="caution">
    <text evidence="3">The sequence shown here is derived from an EMBL/GenBank/DDBJ whole genome shotgun (WGS) entry which is preliminary data.</text>
</comment>
<evidence type="ECO:0000313" key="3">
    <source>
        <dbReference type="EMBL" id="EMY69616.1"/>
    </source>
</evidence>
<reference evidence="3 4" key="1">
    <citation type="submission" date="2013-03" db="EMBL/GenBank/DDBJ databases">
        <authorList>
            <person name="Harkins D.M."/>
            <person name="Durkin A.S."/>
            <person name="Brinkac L.M."/>
            <person name="Haft D.H."/>
            <person name="Selengut J.D."/>
            <person name="Sanka R."/>
            <person name="DePew J."/>
            <person name="Purushe J."/>
            <person name="Galloway R.L."/>
            <person name="Vinetz J.M."/>
            <person name="Sutton G.G."/>
            <person name="Nierman W.C."/>
            <person name="Fouts D.E."/>
        </authorList>
    </citation>
    <scope>NUCLEOTIDE SEQUENCE [LARGE SCALE GENOMIC DNA]</scope>
    <source>
        <strain evidence="3 4">Waz Holland</strain>
    </source>
</reference>
<dbReference type="Pfam" id="PF13561">
    <property type="entry name" value="adh_short_C2"/>
    <property type="match status" value="1"/>
</dbReference>
<keyword evidence="2" id="KW-0560">Oxidoreductase</keyword>
<name>N1WCP5_9LEPT</name>
<dbReference type="Gene3D" id="3.40.50.720">
    <property type="entry name" value="NAD(P)-binding Rossmann-like Domain"/>
    <property type="match status" value="1"/>
</dbReference>
<gene>
    <name evidence="3" type="ORF">LEP1GSC199_2204</name>
</gene>
<accession>N1WCP5</accession>
<dbReference type="GO" id="GO:0016491">
    <property type="term" value="F:oxidoreductase activity"/>
    <property type="evidence" value="ECO:0007669"/>
    <property type="project" value="UniProtKB-KW"/>
</dbReference>
<evidence type="ECO:0000256" key="1">
    <source>
        <dbReference type="ARBA" id="ARBA00006484"/>
    </source>
</evidence>
<dbReference type="STRING" id="1218591.LEP1GSC199_2204"/>
<evidence type="ECO:0000256" key="2">
    <source>
        <dbReference type="ARBA" id="ARBA00023002"/>
    </source>
</evidence>
<dbReference type="InterPro" id="IPR002347">
    <property type="entry name" value="SDR_fam"/>
</dbReference>